<dbReference type="SUPFAM" id="SSF51905">
    <property type="entry name" value="FAD/NAD(P)-binding domain"/>
    <property type="match status" value="1"/>
</dbReference>
<keyword evidence="1 10" id="KW-0963">Cytoplasm</keyword>
<dbReference type="NCBIfam" id="NF033855">
    <property type="entry name" value="tRNA_MNMC2"/>
    <property type="match status" value="1"/>
</dbReference>
<dbReference type="PANTHER" id="PTHR13847">
    <property type="entry name" value="SARCOSINE DEHYDROGENASE-RELATED"/>
    <property type="match status" value="1"/>
</dbReference>
<comment type="similarity">
    <text evidence="10">In the N-terminal section; belongs to the methyltransferase superfamily. tRNA (mnm(5)s(2)U34)-methyltransferase family.</text>
</comment>
<feature type="region of interest" description="tRNA (mnm(5)s(2)U34)-methyltransferase" evidence="10">
    <location>
        <begin position="1"/>
        <end position="231"/>
    </location>
</feature>
<evidence type="ECO:0000256" key="8">
    <source>
        <dbReference type="ARBA" id="ARBA00023002"/>
    </source>
</evidence>
<dbReference type="Gene3D" id="3.50.50.60">
    <property type="entry name" value="FAD/NAD(P)-binding domain"/>
    <property type="match status" value="1"/>
</dbReference>
<dbReference type="InterPro" id="IPR029063">
    <property type="entry name" value="SAM-dependent_MTases_sf"/>
</dbReference>
<comment type="catalytic activity">
    <reaction evidence="10">
        <text>5-aminomethyl-2-thiouridine(34) in tRNA + S-adenosyl-L-methionine = 5-methylaminomethyl-2-thiouridine(34) in tRNA + S-adenosyl-L-homocysteine + H(+)</text>
        <dbReference type="Rhea" id="RHEA:19569"/>
        <dbReference type="Rhea" id="RHEA-COMP:10195"/>
        <dbReference type="Rhea" id="RHEA-COMP:10197"/>
        <dbReference type="ChEBI" id="CHEBI:15378"/>
        <dbReference type="ChEBI" id="CHEBI:57856"/>
        <dbReference type="ChEBI" id="CHEBI:59789"/>
        <dbReference type="ChEBI" id="CHEBI:74454"/>
        <dbReference type="ChEBI" id="CHEBI:74455"/>
        <dbReference type="EC" id="2.1.1.61"/>
    </reaction>
</comment>
<comment type="cofactor">
    <cofactor evidence="10">
        <name>FAD</name>
        <dbReference type="ChEBI" id="CHEBI:57692"/>
    </cofactor>
</comment>
<name>A0ABX1Q9T9_9RHOO</name>
<keyword evidence="8 10" id="KW-0560">Oxidoreductase</keyword>
<evidence type="ECO:0000256" key="1">
    <source>
        <dbReference type="ARBA" id="ARBA00022490"/>
    </source>
</evidence>
<dbReference type="EMBL" id="WTVQ01000014">
    <property type="protein sequence ID" value="NMG75142.1"/>
    <property type="molecule type" value="Genomic_DNA"/>
</dbReference>
<sequence>MPIDPARLSFTEDGTPCSTEFGDVYHAREGGLEQARFVFIGGNHLPARWQGHESFTIVETGFGLGLNFLATWDAWRDDPRRCGRLHYVSVERNPFTRADLVQLHARWPELAALAIELQAQWPVLTPGVHRLHLDAGRVTLTLLFGDANELIPQLECRADAFYLDGFAPTINPELWSGALLRELSRIAAPSATLATWSVSGAVRRMLAEAGFQCEKTAGFAGKRAMLRARFGESACPRAGHPDAPARHALVIGAGLAGSSLAHRLAERGWTVDVVDAASGPGQGASGNLSGVLRPLPNLDDNRLARITRAGALYGLRHLKRLSDLGLPVRWDACGVLHLARDPVHEGKQRHVVETHRPPPEYLRFVERDEASVLAGWPLPLGGWWFPGGGWVNPPSLCAANLEAFPERIRGHFGRAVSRLERGADCWTAFDASGTEIAAAPVAILANGVGIRHIAQGAALPVRSARGQVTHLPALPGSAPKVVVCRLGYVSPEIDGIRCAGATFAVDDNEIALREADQRENLAKLAFMLPGFGTDLDPAQLGGRVGFRPASPDRLPMVGAIPSVRSVDRGTPLADIPRFSGLYAVEGFGARGLVWASLAAELLASQLAGDPLPLERDLVDALDPARYLLRPPRKAVSDD</sequence>
<dbReference type="EC" id="1.5.-.-" evidence="10"/>
<feature type="region of interest" description="FAD-dependent cmnm(5)s(2)U34 oxidoreductase" evidence="10">
    <location>
        <begin position="251"/>
        <end position="638"/>
    </location>
</feature>
<dbReference type="InterPro" id="IPR036188">
    <property type="entry name" value="FAD/NAD-bd_sf"/>
</dbReference>
<keyword evidence="5 10" id="KW-0949">S-adenosyl-L-methionine</keyword>
<dbReference type="NCBIfam" id="TIGR03197">
    <property type="entry name" value="MnmC_Cterm"/>
    <property type="match status" value="1"/>
</dbReference>
<dbReference type="InterPro" id="IPR008471">
    <property type="entry name" value="MnmC-like_methylTransf"/>
</dbReference>
<dbReference type="Proteomes" id="UP000648984">
    <property type="component" value="Unassembled WGS sequence"/>
</dbReference>
<dbReference type="PANTHER" id="PTHR13847:SF283">
    <property type="entry name" value="TRNA 5-METHYLAMINOMETHYL-2-THIOURIDINE BIOSYNTHESIS BIFUNCTIONAL PROTEIN MNMC"/>
    <property type="match status" value="1"/>
</dbReference>
<dbReference type="HAMAP" id="MF_01102">
    <property type="entry name" value="MnmC"/>
    <property type="match status" value="1"/>
</dbReference>
<reference evidence="13 14" key="1">
    <citation type="submission" date="2019-12" db="EMBL/GenBank/DDBJ databases">
        <title>Comparative genomics gives insights into the taxonomy of the Azoarcus-Aromatoleum group and reveals separate origins of nif in the plant-associated Azoarcus and non-plant-associated Aromatoleum sub-groups.</title>
        <authorList>
            <person name="Lafos M."/>
            <person name="Maluk M."/>
            <person name="Batista M."/>
            <person name="Junghare M."/>
            <person name="Carmona M."/>
            <person name="Faoro H."/>
            <person name="Cruz L.M."/>
            <person name="Battistoni F."/>
            <person name="De Souza E."/>
            <person name="Pedrosa F."/>
            <person name="Chen W.-M."/>
            <person name="Poole P.S."/>
            <person name="Dixon R.A."/>
            <person name="James E.K."/>
        </authorList>
    </citation>
    <scope>NUCLEOTIDE SEQUENCE [LARGE SCALE GENOMIC DNA]</scope>
    <source>
        <strain evidence="13 14">22Lin</strain>
    </source>
</reference>
<feature type="domain" description="FAD dependent oxidoreductase" evidence="11">
    <location>
        <begin position="248"/>
        <end position="604"/>
    </location>
</feature>
<evidence type="ECO:0000256" key="3">
    <source>
        <dbReference type="ARBA" id="ARBA00022630"/>
    </source>
</evidence>
<keyword evidence="6 10" id="KW-0819">tRNA processing</keyword>
<keyword evidence="7 10" id="KW-0274">FAD</keyword>
<evidence type="ECO:0000313" key="13">
    <source>
        <dbReference type="EMBL" id="NMG75142.1"/>
    </source>
</evidence>
<dbReference type="NCBIfam" id="NF002483">
    <property type="entry name" value="PRK01747.1-4"/>
    <property type="match status" value="1"/>
</dbReference>
<gene>
    <name evidence="10 13" type="primary">mnmC</name>
    <name evidence="13" type="ORF">GPA25_10285</name>
</gene>
<dbReference type="Pfam" id="PF05430">
    <property type="entry name" value="Methyltransf_30"/>
    <property type="match status" value="1"/>
</dbReference>
<dbReference type="Gene3D" id="3.40.50.150">
    <property type="entry name" value="Vaccinia Virus protein VP39"/>
    <property type="match status" value="1"/>
</dbReference>
<evidence type="ECO:0000256" key="7">
    <source>
        <dbReference type="ARBA" id="ARBA00022827"/>
    </source>
</evidence>
<feature type="domain" description="MnmC-like methyltransferase" evidence="12">
    <location>
        <begin position="109"/>
        <end position="228"/>
    </location>
</feature>
<keyword evidence="14" id="KW-1185">Reference proteome</keyword>
<dbReference type="InterPro" id="IPR023032">
    <property type="entry name" value="tRNA_MAMT_biosynth_bifunc_MnmC"/>
</dbReference>
<keyword evidence="4 10" id="KW-0808">Transferase</keyword>
<accession>A0ABX1Q9T9</accession>
<dbReference type="RefSeq" id="WP_169260289.1">
    <property type="nucleotide sequence ID" value="NZ_WTVQ01000014.1"/>
</dbReference>
<dbReference type="Pfam" id="PF01266">
    <property type="entry name" value="DAO"/>
    <property type="match status" value="1"/>
</dbReference>
<evidence type="ECO:0000259" key="11">
    <source>
        <dbReference type="Pfam" id="PF01266"/>
    </source>
</evidence>
<evidence type="ECO:0000259" key="12">
    <source>
        <dbReference type="Pfam" id="PF05430"/>
    </source>
</evidence>
<keyword evidence="2 10" id="KW-0489">Methyltransferase</keyword>
<keyword evidence="9 10" id="KW-0511">Multifunctional enzyme</keyword>
<evidence type="ECO:0000256" key="9">
    <source>
        <dbReference type="ARBA" id="ARBA00023268"/>
    </source>
</evidence>
<evidence type="ECO:0000256" key="6">
    <source>
        <dbReference type="ARBA" id="ARBA00022694"/>
    </source>
</evidence>
<comment type="function">
    <text evidence="10">Catalyzes the last two steps in the biosynthesis of 5-methylaminomethyl-2-thiouridine (mnm(5)s(2)U) at the wobble position (U34) in tRNA. Catalyzes the FAD-dependent demodification of cmnm(5)s(2)U34 to nm(5)s(2)U34, followed by the transfer of a methyl group from S-adenosyl-L-methionine to nm(5)s(2)U34, to form mnm(5)s(2)U34.</text>
</comment>
<evidence type="ECO:0000256" key="5">
    <source>
        <dbReference type="ARBA" id="ARBA00022691"/>
    </source>
</evidence>
<dbReference type="Gene3D" id="3.30.9.10">
    <property type="entry name" value="D-Amino Acid Oxidase, subunit A, domain 2"/>
    <property type="match status" value="1"/>
</dbReference>
<dbReference type="InterPro" id="IPR047785">
    <property type="entry name" value="tRNA_MNMC2"/>
</dbReference>
<evidence type="ECO:0000256" key="2">
    <source>
        <dbReference type="ARBA" id="ARBA00022603"/>
    </source>
</evidence>
<dbReference type="EC" id="2.1.1.61" evidence="10"/>
<organism evidence="13 14">
    <name type="scientific">Aromatoleum diolicum</name>
    <dbReference type="NCBI Taxonomy" id="75796"/>
    <lineage>
        <taxon>Bacteria</taxon>
        <taxon>Pseudomonadati</taxon>
        <taxon>Pseudomonadota</taxon>
        <taxon>Betaproteobacteria</taxon>
        <taxon>Rhodocyclales</taxon>
        <taxon>Rhodocyclaceae</taxon>
        <taxon>Aromatoleum</taxon>
    </lineage>
</organism>
<comment type="subcellular location">
    <subcellularLocation>
        <location evidence="10">Cytoplasm</location>
    </subcellularLocation>
</comment>
<proteinExistence type="inferred from homology"/>
<keyword evidence="3 10" id="KW-0285">Flavoprotein</keyword>
<dbReference type="NCBIfam" id="NF002481">
    <property type="entry name" value="PRK01747.1-2"/>
    <property type="match status" value="1"/>
</dbReference>
<evidence type="ECO:0000256" key="4">
    <source>
        <dbReference type="ARBA" id="ARBA00022679"/>
    </source>
</evidence>
<evidence type="ECO:0000256" key="10">
    <source>
        <dbReference type="HAMAP-Rule" id="MF_01102"/>
    </source>
</evidence>
<evidence type="ECO:0000313" key="14">
    <source>
        <dbReference type="Proteomes" id="UP000648984"/>
    </source>
</evidence>
<comment type="similarity">
    <text evidence="10">In the C-terminal section; belongs to the DAO family.</text>
</comment>
<dbReference type="InterPro" id="IPR006076">
    <property type="entry name" value="FAD-dep_OxRdtase"/>
</dbReference>
<comment type="caution">
    <text evidence="13">The sequence shown here is derived from an EMBL/GenBank/DDBJ whole genome shotgun (WGS) entry which is preliminary data.</text>
</comment>
<dbReference type="InterPro" id="IPR017610">
    <property type="entry name" value="tRNA_S-uridine_synth_MnmC_C"/>
</dbReference>
<protein>
    <recommendedName>
        <fullName evidence="10">tRNA 5-methylaminomethyl-2-thiouridine biosynthesis bifunctional protein MnmC</fullName>
        <shortName evidence="10">tRNA mnm(5)s(2)U biosynthesis bifunctional protein</shortName>
    </recommendedName>
    <domain>
        <recommendedName>
            <fullName evidence="10">tRNA (mnm(5)s(2)U34)-methyltransferase</fullName>
            <ecNumber evidence="10">2.1.1.61</ecNumber>
        </recommendedName>
    </domain>
    <domain>
        <recommendedName>
            <fullName evidence="10">FAD-dependent cmnm(5)s(2)U34 oxidoreductase</fullName>
            <ecNumber evidence="10">1.5.-.-</ecNumber>
        </recommendedName>
    </domain>
</protein>